<feature type="signal peptide" evidence="2">
    <location>
        <begin position="1"/>
        <end position="26"/>
    </location>
</feature>
<proteinExistence type="predicted"/>
<keyword evidence="1" id="KW-0812">Transmembrane</keyword>
<keyword evidence="1" id="KW-0472">Membrane</keyword>
<evidence type="ECO:0000313" key="3">
    <source>
        <dbReference type="EMBL" id="AUW94240.1"/>
    </source>
</evidence>
<dbReference type="Proteomes" id="UP000325292">
    <property type="component" value="Chromosome"/>
</dbReference>
<accession>A0ABM6RSE0</accession>
<protein>
    <recommendedName>
        <fullName evidence="5">Gram-positive cocci surface proteins LPxTG domain-containing protein</fullName>
    </recommendedName>
</protein>
<sequence>MRLMNKVSLMSGIVGILALSGAAAYAAGFGYSPGTTTVPSGTPGGFTQVVTATTVSPTSTTTSNISVTVDNVPITIAVAPGTFSVPVQVVITAPILSQVTSSLSALGLGGYSAIAGLGVNVVNVSGQPLAGTFLKPVHVTVHNSAIKPGDKVVEWNAHGTFSTVTSATFSNGIASWSFQQDPAFAIVAPSSLVPGATSPVTGKPFRADAVTGLALVALGGSVLWWTRRRNAS</sequence>
<keyword evidence="2" id="KW-0732">Signal</keyword>
<reference evidence="3 4" key="1">
    <citation type="journal article" date="2019" name="Sci. Rep.">
        <title>Sulfobacillus thermotolerans: new insights into resistance and metabolic capacities of acidophilic chemolithotrophs.</title>
        <authorList>
            <person name="Panyushkina A.E."/>
            <person name="Babenko V.V."/>
            <person name="Nikitina A.S."/>
            <person name="Selezneva O.V."/>
            <person name="Tsaplina I.A."/>
            <person name="Letarova M.A."/>
            <person name="Kostryukova E.S."/>
            <person name="Letarov A.V."/>
        </authorList>
    </citation>
    <scope>NUCLEOTIDE SEQUENCE [LARGE SCALE GENOMIC DNA]</scope>
    <source>
        <strain evidence="3 4">Kr1</strain>
    </source>
</reference>
<dbReference type="EMBL" id="CP019454">
    <property type="protein sequence ID" value="AUW94240.1"/>
    <property type="molecule type" value="Genomic_DNA"/>
</dbReference>
<evidence type="ECO:0000313" key="4">
    <source>
        <dbReference type="Proteomes" id="UP000325292"/>
    </source>
</evidence>
<name>A0ABM6RSE0_9FIRM</name>
<gene>
    <name evidence="3" type="ORF">BXT84_10015</name>
</gene>
<organism evidence="3 4">
    <name type="scientific">Sulfobacillus thermotolerans</name>
    <dbReference type="NCBI Taxonomy" id="338644"/>
    <lineage>
        <taxon>Bacteria</taxon>
        <taxon>Bacillati</taxon>
        <taxon>Bacillota</taxon>
        <taxon>Clostridia</taxon>
        <taxon>Eubacteriales</taxon>
        <taxon>Clostridiales Family XVII. Incertae Sedis</taxon>
        <taxon>Sulfobacillus</taxon>
    </lineage>
</organism>
<evidence type="ECO:0008006" key="5">
    <source>
        <dbReference type="Google" id="ProtNLM"/>
    </source>
</evidence>
<feature type="transmembrane region" description="Helical" evidence="1">
    <location>
        <begin position="209"/>
        <end position="226"/>
    </location>
</feature>
<keyword evidence="1" id="KW-1133">Transmembrane helix</keyword>
<keyword evidence="4" id="KW-1185">Reference proteome</keyword>
<evidence type="ECO:0000256" key="1">
    <source>
        <dbReference type="SAM" id="Phobius"/>
    </source>
</evidence>
<feature type="chain" id="PRO_5047315968" description="Gram-positive cocci surface proteins LPxTG domain-containing protein" evidence="2">
    <location>
        <begin position="27"/>
        <end position="232"/>
    </location>
</feature>
<evidence type="ECO:0000256" key="2">
    <source>
        <dbReference type="SAM" id="SignalP"/>
    </source>
</evidence>